<feature type="transmembrane region" description="Helical" evidence="1">
    <location>
        <begin position="137"/>
        <end position="157"/>
    </location>
</feature>
<gene>
    <name evidence="2" type="ORF">Rifp1Sym_de00160</name>
</gene>
<accession>G2DG51</accession>
<evidence type="ECO:0000313" key="3">
    <source>
        <dbReference type="Proteomes" id="UP000004491"/>
    </source>
</evidence>
<keyword evidence="1" id="KW-0812">Transmembrane</keyword>
<sequence length="243" mass="27785">MEKRHYPSYKPRMNVVISRKVVMRLMLGTIFVLALLHIGQLVIYFLINDPDQFDFIELLDFDYEGNLPSWYSSFALLFAAILLAVISRYHYLKKERYRHHWFGLALIFLFLSLDEGAQIHEGIGDLVSNIVPAEGVFYFAWVIPYGIAAIVFLISYLKFLFSLPKLLRIQFVISGGLFLLGAIGLELIGAREAEAHGTATILYSFLYTVEELCEMLGVVLFVYALTGLINRRLGAFTLEFHVN</sequence>
<feature type="transmembrane region" description="Helical" evidence="1">
    <location>
        <begin position="169"/>
        <end position="189"/>
    </location>
</feature>
<keyword evidence="1" id="KW-1133">Transmembrane helix</keyword>
<organism evidence="2 3">
    <name type="scientific">endosymbiont of Riftia pachyptila</name>
    <name type="common">vent Ph05</name>
    <dbReference type="NCBI Taxonomy" id="1048808"/>
    <lineage>
        <taxon>Bacteria</taxon>
        <taxon>Pseudomonadati</taxon>
        <taxon>Pseudomonadota</taxon>
        <taxon>Gammaproteobacteria</taxon>
        <taxon>sulfur-oxidizing symbionts</taxon>
    </lineage>
</organism>
<keyword evidence="1" id="KW-0472">Membrane</keyword>
<feature type="transmembrane region" description="Helical" evidence="1">
    <location>
        <begin position="21"/>
        <end position="47"/>
    </location>
</feature>
<dbReference type="AlphaFoldDB" id="G2DG51"/>
<protein>
    <submittedName>
        <fullName evidence="2">Membrane protein</fullName>
    </submittedName>
</protein>
<dbReference type="Proteomes" id="UP000004491">
    <property type="component" value="Unassembled WGS sequence"/>
</dbReference>
<feature type="transmembrane region" description="Helical" evidence="1">
    <location>
        <begin position="67"/>
        <end position="87"/>
    </location>
</feature>
<proteinExistence type="predicted"/>
<reference evidence="2" key="1">
    <citation type="journal article" date="2011" name="ISME J.">
        <title>The endosymbionts of the deep-sea tubeworms Riftia pachyptila and Tevnia jerichonana share an identical physiology as revealed by proteogenomic analyses.</title>
        <authorList>
            <person name="Gardebrecht A."/>
            <person name="Markert S."/>
            <person name="Felbeck H."/>
            <person name="Thuermer A."/>
            <person name="Albrecht D."/>
            <person name="Wollherr A."/>
            <person name="Kabisch J."/>
            <person name="Lehmann R."/>
            <person name="Daniel R."/>
            <person name="Liesegang H."/>
            <person name="Hecker M."/>
            <person name="Sievert S.M."/>
            <person name="Schweder T."/>
        </authorList>
    </citation>
    <scope>NUCLEOTIDE SEQUENCE [LARGE SCALE GENOMIC DNA]</scope>
</reference>
<comment type="caution">
    <text evidence="2">The sequence shown here is derived from an EMBL/GenBank/DDBJ whole genome shotgun (WGS) entry which is preliminary data.</text>
</comment>
<dbReference type="EMBL" id="AFOC01000084">
    <property type="protein sequence ID" value="EGV50419.1"/>
    <property type="molecule type" value="Genomic_DNA"/>
</dbReference>
<evidence type="ECO:0000256" key="1">
    <source>
        <dbReference type="SAM" id="Phobius"/>
    </source>
</evidence>
<keyword evidence="3" id="KW-1185">Reference proteome</keyword>
<feature type="transmembrane region" description="Helical" evidence="1">
    <location>
        <begin position="201"/>
        <end position="225"/>
    </location>
</feature>
<name>G2DG51_9GAMM</name>
<evidence type="ECO:0000313" key="2">
    <source>
        <dbReference type="EMBL" id="EGV50419.1"/>
    </source>
</evidence>